<dbReference type="InterPro" id="IPR016195">
    <property type="entry name" value="Pol/histidinol_Pase-like"/>
</dbReference>
<feature type="coiled-coil region" evidence="1">
    <location>
        <begin position="613"/>
        <end position="651"/>
    </location>
</feature>
<dbReference type="GO" id="GO:0006302">
    <property type="term" value="P:double-strand break repair"/>
    <property type="evidence" value="ECO:0007669"/>
    <property type="project" value="TreeGrafter"/>
</dbReference>
<organism evidence="3 4">
    <name type="scientific">Methanococcoides vulcani</name>
    <dbReference type="NCBI Taxonomy" id="1353158"/>
    <lineage>
        <taxon>Archaea</taxon>
        <taxon>Methanobacteriati</taxon>
        <taxon>Methanobacteriota</taxon>
        <taxon>Stenosarchaea group</taxon>
        <taxon>Methanomicrobia</taxon>
        <taxon>Methanosarcinales</taxon>
        <taxon>Methanosarcinaceae</taxon>
        <taxon>Methanococcoides</taxon>
    </lineage>
</organism>
<dbReference type="EMBL" id="FOHQ01000001">
    <property type="protein sequence ID" value="SES63155.1"/>
    <property type="molecule type" value="Genomic_DNA"/>
</dbReference>
<dbReference type="Gene3D" id="3.20.20.140">
    <property type="entry name" value="Metal-dependent hydrolases"/>
    <property type="match status" value="1"/>
</dbReference>
<feature type="domain" description="Polymerase/histidinol phosphatase N-terminal" evidence="2">
    <location>
        <begin position="20"/>
        <end position="95"/>
    </location>
</feature>
<dbReference type="InterPro" id="IPR003959">
    <property type="entry name" value="ATPase_AAA_core"/>
</dbReference>
<dbReference type="GO" id="GO:0016887">
    <property type="term" value="F:ATP hydrolysis activity"/>
    <property type="evidence" value="ECO:0007669"/>
    <property type="project" value="InterPro"/>
</dbReference>
<evidence type="ECO:0000313" key="3">
    <source>
        <dbReference type="EMBL" id="SES63155.1"/>
    </source>
</evidence>
<dbReference type="SUPFAM" id="SSF89550">
    <property type="entry name" value="PHP domain-like"/>
    <property type="match status" value="1"/>
</dbReference>
<dbReference type="PANTHER" id="PTHR32182">
    <property type="entry name" value="DNA REPLICATION AND REPAIR PROTEIN RECF"/>
    <property type="match status" value="1"/>
</dbReference>
<dbReference type="InterPro" id="IPR027417">
    <property type="entry name" value="P-loop_NTPase"/>
</dbReference>
<dbReference type="GO" id="GO:0000731">
    <property type="term" value="P:DNA synthesis involved in DNA repair"/>
    <property type="evidence" value="ECO:0007669"/>
    <property type="project" value="TreeGrafter"/>
</dbReference>
<name>A0A1H9Y472_9EURY</name>
<sequence>MMEELQDIKSHHCGNGFRKVDLHVHSPASKDGGWGDINEYEFLKYFEDKDFEMIAVTDHNSGQWIDKLISAAKNQRKRNNWKIRIIPGVEVSTGNIHLTVLFPEDTDSKKVGHFLSQIKIVPDNWGNPEPISELSPSSVCDIAHNEPFNGIVVGAHCKSDKGVIGGLTGQDRLKTLEKIDILELNADSESPEKTIEYVRKNLKFTDIPFIFSSDSHKPDDICSKTCWLKMDECNFTGIQQLVFEPNLRCSYLTPTEPSFLHLTGISIMGGLYSGEQISLNPNLNVIIGGRGAGKSALIDLIRFTFGFEPKLMEDEKLFIDRITSFLNIGDKVKVFLCFSGKEYIIQRTMDFSESGPKSKLVRKLDSEPQIFEVTPIEPLRIEKSPIELFPIEIFAQGEVFGLTKRVDEQRKLIDEYIGTKPYIKEEEAILSKLKTNSESIIKTQTTLNGEITKASNEEEIVKRISELVKHTEDDIFLHQDKWEDEKRFFDLSEQREKEICELSKNIIYELNSLPNLPSQTPNNDDIKQYSLLFNSLKDSIKDMEETLHKSLVEEVIKLTKIRDDWKIKYDGEYDKLAEKLKELGVTDRAVIFKELQEKKMDLKIITEEIKPKIEKLGGIIQEHKKNRDELIQKLDQNRSALSKKRLELANNFNDQLENRVKISIDVASDPDQFIMKLNEIYDGSGIKNRDRLWANLIDNKITPMKLADLILLKDNAAIEALGITSDATSKLIQYPELEQLYEIQTIKMEDVPKICLKKEGEYDFTPLNELSFGEKCSAILSIVMLNKEKPLIIDQPEDEIDHAFIIENIVETIRKIKHNRQLIISTHNPNIPVIGDAELVIKVKKIPRKNTCTVERARGLEDKEIMKHLKVLEGGPEAFQKRSQKYGIKVKI</sequence>
<dbReference type="Gene3D" id="3.40.50.300">
    <property type="entry name" value="P-loop containing nucleotide triphosphate hydrolases"/>
    <property type="match status" value="2"/>
</dbReference>
<gene>
    <name evidence="3" type="ORF">SAMN04488587_0190</name>
</gene>
<dbReference type="RefSeq" id="WP_091688155.1">
    <property type="nucleotide sequence ID" value="NZ_CAAGSJ010000004.1"/>
</dbReference>
<dbReference type="InterPro" id="IPR004013">
    <property type="entry name" value="PHP_dom"/>
</dbReference>
<dbReference type="GO" id="GO:0005524">
    <property type="term" value="F:ATP binding"/>
    <property type="evidence" value="ECO:0007669"/>
    <property type="project" value="InterPro"/>
</dbReference>
<evidence type="ECO:0000259" key="2">
    <source>
        <dbReference type="SMART" id="SM00481"/>
    </source>
</evidence>
<proteinExistence type="predicted"/>
<dbReference type="SUPFAM" id="SSF52540">
    <property type="entry name" value="P-loop containing nucleoside triphosphate hydrolases"/>
    <property type="match status" value="2"/>
</dbReference>
<keyword evidence="1" id="KW-0175">Coiled coil</keyword>
<keyword evidence="4" id="KW-1185">Reference proteome</keyword>
<dbReference type="OrthoDB" id="359478at2157"/>
<dbReference type="Pfam" id="PF13304">
    <property type="entry name" value="AAA_21"/>
    <property type="match status" value="1"/>
</dbReference>
<dbReference type="InterPro" id="IPR003141">
    <property type="entry name" value="Pol/His_phosphatase_N"/>
</dbReference>
<dbReference type="SMART" id="SM00481">
    <property type="entry name" value="POLIIIAc"/>
    <property type="match status" value="1"/>
</dbReference>
<reference evidence="4" key="1">
    <citation type="submission" date="2016-10" db="EMBL/GenBank/DDBJ databases">
        <authorList>
            <person name="Varghese N."/>
            <person name="Submissions S."/>
        </authorList>
    </citation>
    <scope>NUCLEOTIDE SEQUENCE [LARGE SCALE GENOMIC DNA]</scope>
    <source>
        <strain evidence="4">SLH 33</strain>
    </source>
</reference>
<dbReference type="InterPro" id="IPR054787">
    <property type="entry name" value="TrlF_ATPase"/>
</dbReference>
<accession>A0A1H9Y472</accession>
<dbReference type="PANTHER" id="PTHR32182:SF23">
    <property type="entry name" value="ATP BINDING PROTEIN"/>
    <property type="match status" value="1"/>
</dbReference>
<dbReference type="Proteomes" id="UP000243338">
    <property type="component" value="Unassembled WGS sequence"/>
</dbReference>
<dbReference type="AlphaFoldDB" id="A0A1H9Y472"/>
<protein>
    <submittedName>
        <fullName evidence="3">PHP domain-containing protein</fullName>
    </submittedName>
</protein>
<evidence type="ECO:0000313" key="4">
    <source>
        <dbReference type="Proteomes" id="UP000243338"/>
    </source>
</evidence>
<evidence type="ECO:0000256" key="1">
    <source>
        <dbReference type="SAM" id="Coils"/>
    </source>
</evidence>
<dbReference type="NCBIfam" id="NF045780">
    <property type="entry name" value="TrlF_fam_ATP"/>
    <property type="match status" value="1"/>
</dbReference>
<dbReference type="Pfam" id="PF02811">
    <property type="entry name" value="PHP"/>
    <property type="match status" value="1"/>
</dbReference>